<feature type="domain" description="Carrier" evidence="1">
    <location>
        <begin position="8"/>
        <end position="54"/>
    </location>
</feature>
<accession>A0A443IG04</accession>
<dbReference type="Pfam" id="PF00550">
    <property type="entry name" value="PP-binding"/>
    <property type="match status" value="1"/>
</dbReference>
<comment type="caution">
    <text evidence="2">The sequence shown here is derived from an EMBL/GenBank/DDBJ whole genome shotgun (WGS) entry which is preliminary data.</text>
</comment>
<name>A0A443IG04_9GAMM</name>
<reference evidence="2 3" key="1">
    <citation type="submission" date="2014-04" db="EMBL/GenBank/DDBJ databases">
        <title>Draft genome sequence of Pantoea beijingensis strain LMG 27579, an emerging pathogen to Pleurotus eryngii with potential industrial application.</title>
        <authorList>
            <person name="Xu F."/>
            <person name="Liu Y."/>
            <person name="Wang S."/>
            <person name="Yin Y."/>
            <person name="Ma Y."/>
            <person name="Zhao S."/>
            <person name="Rong C."/>
        </authorList>
    </citation>
    <scope>NUCLEOTIDE SEQUENCE [LARGE SCALE GENOMIC DNA]</scope>
    <source>
        <strain evidence="2 3">LMG 27579</strain>
    </source>
</reference>
<evidence type="ECO:0000259" key="1">
    <source>
        <dbReference type="Pfam" id="PF00550"/>
    </source>
</evidence>
<evidence type="ECO:0000313" key="2">
    <source>
        <dbReference type="EMBL" id="RWR03024.1"/>
    </source>
</evidence>
<keyword evidence="3" id="KW-1185">Reference proteome</keyword>
<protein>
    <recommendedName>
        <fullName evidence="1">Carrier domain-containing protein</fullName>
    </recommendedName>
</protein>
<evidence type="ECO:0000313" key="3">
    <source>
        <dbReference type="Proteomes" id="UP000288794"/>
    </source>
</evidence>
<dbReference type="Gene3D" id="1.10.1200.10">
    <property type="entry name" value="ACP-like"/>
    <property type="match status" value="1"/>
</dbReference>
<dbReference type="InterPro" id="IPR009081">
    <property type="entry name" value="PP-bd_ACP"/>
</dbReference>
<organism evidence="2 3">
    <name type="scientific">[Pantoea] beijingensis</name>
    <dbReference type="NCBI Taxonomy" id="1324864"/>
    <lineage>
        <taxon>Bacteria</taxon>
        <taxon>Pseudomonadati</taxon>
        <taxon>Pseudomonadota</taxon>
        <taxon>Gammaproteobacteria</taxon>
        <taxon>Enterobacterales</taxon>
        <taxon>Erwiniaceae</taxon>
        <taxon>Erwinia</taxon>
    </lineage>
</organism>
<dbReference type="AlphaFoldDB" id="A0A443IG04"/>
<sequence>MQDPIFVQLKALISAYIDVAEDELDMNADLDLVYDMDSTEMTEFAKEVENKFGIPALKSERSSWESGQAIYAFILARQADNRVCA</sequence>
<gene>
    <name evidence="2" type="ORF">ED28_04960</name>
</gene>
<dbReference type="EMBL" id="JMEE01000005">
    <property type="protein sequence ID" value="RWR03024.1"/>
    <property type="molecule type" value="Genomic_DNA"/>
</dbReference>
<dbReference type="SUPFAM" id="SSF47336">
    <property type="entry name" value="ACP-like"/>
    <property type="match status" value="1"/>
</dbReference>
<proteinExistence type="predicted"/>
<dbReference type="RefSeq" id="WP_128175812.1">
    <property type="nucleotide sequence ID" value="NZ_CP071409.1"/>
</dbReference>
<dbReference type="InterPro" id="IPR036736">
    <property type="entry name" value="ACP-like_sf"/>
</dbReference>
<dbReference type="Proteomes" id="UP000288794">
    <property type="component" value="Unassembled WGS sequence"/>
</dbReference>